<name>A0A2P2L8A8_RHIMU</name>
<reference evidence="1" key="1">
    <citation type="submission" date="2018-02" db="EMBL/GenBank/DDBJ databases">
        <title>Rhizophora mucronata_Transcriptome.</title>
        <authorList>
            <person name="Meera S.P."/>
            <person name="Sreeshan A."/>
            <person name="Augustine A."/>
        </authorList>
    </citation>
    <scope>NUCLEOTIDE SEQUENCE</scope>
    <source>
        <tissue evidence="1">Leaf</tissue>
    </source>
</reference>
<protein>
    <submittedName>
        <fullName evidence="1">Monodehydroascorbate reductaseic</fullName>
    </submittedName>
</protein>
<accession>A0A2P2L8A8</accession>
<dbReference type="AlphaFoldDB" id="A0A2P2L8A8"/>
<organism evidence="1">
    <name type="scientific">Rhizophora mucronata</name>
    <name type="common">Asiatic mangrove</name>
    <dbReference type="NCBI Taxonomy" id="61149"/>
    <lineage>
        <taxon>Eukaryota</taxon>
        <taxon>Viridiplantae</taxon>
        <taxon>Streptophyta</taxon>
        <taxon>Embryophyta</taxon>
        <taxon>Tracheophyta</taxon>
        <taxon>Spermatophyta</taxon>
        <taxon>Magnoliopsida</taxon>
        <taxon>eudicotyledons</taxon>
        <taxon>Gunneridae</taxon>
        <taxon>Pentapetalae</taxon>
        <taxon>rosids</taxon>
        <taxon>fabids</taxon>
        <taxon>Malpighiales</taxon>
        <taxon>Rhizophoraceae</taxon>
        <taxon>Rhizophora</taxon>
    </lineage>
</organism>
<sequence length="23" mass="2668">MLCRSTSMVYMFNSGYAVIHLLM</sequence>
<dbReference type="EMBL" id="GGEC01033725">
    <property type="protein sequence ID" value="MBX14209.1"/>
    <property type="molecule type" value="Transcribed_RNA"/>
</dbReference>
<proteinExistence type="predicted"/>
<evidence type="ECO:0000313" key="1">
    <source>
        <dbReference type="EMBL" id="MBX14209.1"/>
    </source>
</evidence>